<dbReference type="Gene3D" id="3.40.50.1000">
    <property type="entry name" value="HAD superfamily/HAD-like"/>
    <property type="match status" value="1"/>
</dbReference>
<dbReference type="EC" id="7.2.2.12" evidence="8"/>
<proteinExistence type="inferred from homology"/>
<dbReference type="PROSITE" id="PS00154">
    <property type="entry name" value="ATPASE_E1_E2"/>
    <property type="match status" value="1"/>
</dbReference>
<dbReference type="PRINTS" id="PR00119">
    <property type="entry name" value="CATATPASE"/>
</dbReference>
<dbReference type="NCBIfam" id="TIGR01525">
    <property type="entry name" value="ATPase-IB_hvy"/>
    <property type="match status" value="1"/>
</dbReference>
<dbReference type="Proteomes" id="UP000711407">
    <property type="component" value="Unassembled WGS sequence"/>
</dbReference>
<dbReference type="NCBIfam" id="TIGR01512">
    <property type="entry name" value="ATPase-IB2_Cd"/>
    <property type="match status" value="1"/>
</dbReference>
<dbReference type="InterPro" id="IPR027256">
    <property type="entry name" value="P-typ_ATPase_IB"/>
</dbReference>
<feature type="transmembrane region" description="Helical" evidence="10">
    <location>
        <begin position="9"/>
        <end position="25"/>
    </location>
</feature>
<accession>A0A921JHA4</accession>
<feature type="transmembrane region" description="Helical" evidence="10">
    <location>
        <begin position="243"/>
        <end position="269"/>
    </location>
</feature>
<organism evidence="12 13">
    <name type="scientific">Candidatus Amulumruptor caecigallinarius</name>
    <dbReference type="NCBI Taxonomy" id="2109911"/>
    <lineage>
        <taxon>Bacteria</taxon>
        <taxon>Pseudomonadati</taxon>
        <taxon>Bacteroidota</taxon>
        <taxon>Bacteroidia</taxon>
        <taxon>Bacteroidales</taxon>
        <taxon>Muribaculaceae</taxon>
        <taxon>Candidatus Amulumruptor</taxon>
    </lineage>
</organism>
<dbReference type="InterPro" id="IPR044492">
    <property type="entry name" value="P_typ_ATPase_HD_dom"/>
</dbReference>
<sequence>MNSKQRRMLLRIIIAVVMTVAVQFFDTTGWMRLALYLVIYLVIGHDILKKAWSGILNGRMFDENFLMAVATVGAFALAIYERSGDYLEAIAVMLFYQIGEFFQSYAVGRSRRNIAALMDIRPDYANVERDGGLVKVDPDDVTVGDIIVVNPGEKIPIDGVVADGASSLNTSALTGESLPREVSPGDDVVSGSVNMTGVLRIRTTKEFGESTVSKILELVEDSASRKSRSENFIARFARVYTPAVCYGALALAVVPPLLLIAFGGAPFLFVTFETWIYRALTFLVISCPCALVVSIPLSFFAGIGGASRQGILVKGANILETLSKVKTVVFDKTGTLTRGVFEVNAIHDVHDREVRGDDAAALLESAAIAESASSHPIGRSLLSAYGQDVDRTRMSGLTEISGHGVTATIDGRSVAAGNDRLMDSLGLAACRCSTPGTIVHLAIDGDYSGHIVMGDVEKPEAKAAIEDLHRSGVRRTVMLTGDTRAVAEQVGRKLGIDEVYSQLLPADKVMRMEEIMDSARPGEKTAFVGDGINDAPVLSRADLGIAMGAMGSDAAIEAADVVLMDDNPLKIGKAIRISRKCLRIVWQNIVMALGIKGLCLVLGVFGIVNMWLAIFADVGVMVLAVLNAIRAMYVGRL</sequence>
<evidence type="ECO:0000256" key="10">
    <source>
        <dbReference type="RuleBase" id="RU362081"/>
    </source>
</evidence>
<comment type="similarity">
    <text evidence="2 10">Belongs to the cation transport ATPase (P-type) (TC 3.A.3) family. Type IB subfamily.</text>
</comment>
<evidence type="ECO:0000256" key="6">
    <source>
        <dbReference type="ARBA" id="ARBA00022989"/>
    </source>
</evidence>
<evidence type="ECO:0000256" key="9">
    <source>
        <dbReference type="ARBA" id="ARBA00047308"/>
    </source>
</evidence>
<keyword evidence="10" id="KW-1003">Cell membrane</keyword>
<dbReference type="InterPro" id="IPR008250">
    <property type="entry name" value="ATPase_P-typ_transduc_dom_A_sf"/>
</dbReference>
<dbReference type="PANTHER" id="PTHR48085:SF5">
    <property type="entry name" value="CADMIUM_ZINC-TRANSPORTING ATPASE HMA4-RELATED"/>
    <property type="match status" value="1"/>
</dbReference>
<evidence type="ECO:0000256" key="8">
    <source>
        <dbReference type="ARBA" id="ARBA00039097"/>
    </source>
</evidence>
<dbReference type="SFLD" id="SFLDF00027">
    <property type="entry name" value="p-type_atpase"/>
    <property type="match status" value="1"/>
</dbReference>
<feature type="transmembrane region" description="Helical" evidence="10">
    <location>
        <begin position="31"/>
        <end position="48"/>
    </location>
</feature>
<gene>
    <name evidence="12" type="primary">cadA</name>
    <name evidence="12" type="ORF">K8V47_01950</name>
</gene>
<feature type="transmembrane region" description="Helical" evidence="10">
    <location>
        <begin position="86"/>
        <end position="108"/>
    </location>
</feature>
<evidence type="ECO:0000313" key="12">
    <source>
        <dbReference type="EMBL" id="HJE38515.1"/>
    </source>
</evidence>
<dbReference type="FunFam" id="2.70.150.10:FF:000002">
    <property type="entry name" value="Copper-transporting ATPase 1, putative"/>
    <property type="match status" value="1"/>
</dbReference>
<protein>
    <recommendedName>
        <fullName evidence="8">P-type Zn(2+) transporter</fullName>
        <ecNumber evidence="8">7.2.2.12</ecNumber>
    </recommendedName>
</protein>
<keyword evidence="10" id="KW-0547">Nucleotide-binding</keyword>
<dbReference type="InterPro" id="IPR023299">
    <property type="entry name" value="ATPase_P-typ_cyto_dom_N"/>
</dbReference>
<comment type="subcellular location">
    <subcellularLocation>
        <location evidence="10">Cell membrane</location>
    </subcellularLocation>
    <subcellularLocation>
        <location evidence="1">Membrane</location>
    </subcellularLocation>
</comment>
<dbReference type="SUPFAM" id="SSF81653">
    <property type="entry name" value="Calcium ATPase, transduction domain A"/>
    <property type="match status" value="1"/>
</dbReference>
<dbReference type="InterPro" id="IPR023298">
    <property type="entry name" value="ATPase_P-typ_TM_dom_sf"/>
</dbReference>
<dbReference type="GO" id="GO:0046872">
    <property type="term" value="F:metal ion binding"/>
    <property type="evidence" value="ECO:0007669"/>
    <property type="project" value="UniProtKB-KW"/>
</dbReference>
<evidence type="ECO:0000313" key="13">
    <source>
        <dbReference type="Proteomes" id="UP000711407"/>
    </source>
</evidence>
<feature type="transmembrane region" description="Helical" evidence="10">
    <location>
        <begin position="611"/>
        <end position="629"/>
    </location>
</feature>
<name>A0A921JHA4_9BACT</name>
<keyword evidence="5" id="KW-1278">Translocase</keyword>
<dbReference type="NCBIfam" id="TIGR01494">
    <property type="entry name" value="ATPase_P-type"/>
    <property type="match status" value="2"/>
</dbReference>
<evidence type="ECO:0000256" key="3">
    <source>
        <dbReference type="ARBA" id="ARBA00022692"/>
    </source>
</evidence>
<dbReference type="SFLD" id="SFLDG00002">
    <property type="entry name" value="C1.7:_P-type_atpase_like"/>
    <property type="match status" value="1"/>
</dbReference>
<keyword evidence="7 10" id="KW-0472">Membrane</keyword>
<feature type="transmembrane region" description="Helical" evidence="10">
    <location>
        <begin position="60"/>
        <end position="80"/>
    </location>
</feature>
<evidence type="ECO:0000256" key="5">
    <source>
        <dbReference type="ARBA" id="ARBA00022967"/>
    </source>
</evidence>
<dbReference type="SFLD" id="SFLDS00003">
    <property type="entry name" value="Haloacid_Dehalogenase"/>
    <property type="match status" value="1"/>
</dbReference>
<dbReference type="Pfam" id="PF00702">
    <property type="entry name" value="Hydrolase"/>
    <property type="match status" value="1"/>
</dbReference>
<dbReference type="GO" id="GO:0016463">
    <property type="term" value="F:P-type zinc transporter activity"/>
    <property type="evidence" value="ECO:0007669"/>
    <property type="project" value="UniProtKB-EC"/>
</dbReference>
<dbReference type="InterPro" id="IPR036412">
    <property type="entry name" value="HAD-like_sf"/>
</dbReference>
<dbReference type="Pfam" id="PF00122">
    <property type="entry name" value="E1-E2_ATPase"/>
    <property type="match status" value="1"/>
</dbReference>
<dbReference type="GO" id="GO:0005886">
    <property type="term" value="C:plasma membrane"/>
    <property type="evidence" value="ECO:0007669"/>
    <property type="project" value="UniProtKB-SubCell"/>
</dbReference>
<dbReference type="SUPFAM" id="SSF81665">
    <property type="entry name" value="Calcium ATPase, transmembrane domain M"/>
    <property type="match status" value="1"/>
</dbReference>
<reference evidence="12" key="1">
    <citation type="journal article" date="2021" name="PeerJ">
        <title>Extensive microbial diversity within the chicken gut microbiome revealed by metagenomics and culture.</title>
        <authorList>
            <person name="Gilroy R."/>
            <person name="Ravi A."/>
            <person name="Getino M."/>
            <person name="Pursley I."/>
            <person name="Horton D.L."/>
            <person name="Alikhan N.F."/>
            <person name="Baker D."/>
            <person name="Gharbi K."/>
            <person name="Hall N."/>
            <person name="Watson M."/>
            <person name="Adriaenssens E.M."/>
            <person name="Foster-Nyarko E."/>
            <person name="Jarju S."/>
            <person name="Secka A."/>
            <person name="Antonio M."/>
            <person name="Oren A."/>
            <person name="Chaudhuri R.R."/>
            <person name="La Ragione R."/>
            <person name="Hildebrand F."/>
            <person name="Pallen M.J."/>
        </authorList>
    </citation>
    <scope>NUCLEOTIDE SEQUENCE</scope>
    <source>
        <strain evidence="12">4100</strain>
    </source>
</reference>
<dbReference type="InterPro" id="IPR001757">
    <property type="entry name" value="P_typ_ATPase"/>
</dbReference>
<dbReference type="SUPFAM" id="SSF56784">
    <property type="entry name" value="HAD-like"/>
    <property type="match status" value="1"/>
</dbReference>
<dbReference type="Gene3D" id="2.70.150.10">
    <property type="entry name" value="Calcium-transporting ATPase, cytoplasmic transduction domain A"/>
    <property type="match status" value="1"/>
</dbReference>
<evidence type="ECO:0000256" key="4">
    <source>
        <dbReference type="ARBA" id="ARBA00022723"/>
    </source>
</evidence>
<dbReference type="Gene3D" id="3.40.1110.10">
    <property type="entry name" value="Calcium-transporting ATPase, cytoplasmic domain N"/>
    <property type="match status" value="1"/>
</dbReference>
<dbReference type="InterPro" id="IPR051014">
    <property type="entry name" value="Cation_Transport_ATPase_IB"/>
</dbReference>
<keyword evidence="6 10" id="KW-1133">Transmembrane helix</keyword>
<keyword evidence="3 10" id="KW-0812">Transmembrane</keyword>
<dbReference type="PRINTS" id="PR00941">
    <property type="entry name" value="CDATPASE"/>
</dbReference>
<dbReference type="GO" id="GO:0016887">
    <property type="term" value="F:ATP hydrolysis activity"/>
    <property type="evidence" value="ECO:0007669"/>
    <property type="project" value="InterPro"/>
</dbReference>
<feature type="transmembrane region" description="Helical" evidence="10">
    <location>
        <begin position="275"/>
        <end position="300"/>
    </location>
</feature>
<evidence type="ECO:0000256" key="2">
    <source>
        <dbReference type="ARBA" id="ARBA00006024"/>
    </source>
</evidence>
<reference evidence="12" key="2">
    <citation type="submission" date="2021-09" db="EMBL/GenBank/DDBJ databases">
        <authorList>
            <person name="Gilroy R."/>
        </authorList>
    </citation>
    <scope>NUCLEOTIDE SEQUENCE</scope>
    <source>
        <strain evidence="12">4100</strain>
    </source>
</reference>
<keyword evidence="10" id="KW-0067">ATP-binding</keyword>
<dbReference type="GO" id="GO:0005524">
    <property type="term" value="F:ATP binding"/>
    <property type="evidence" value="ECO:0007669"/>
    <property type="project" value="UniProtKB-UniRule"/>
</dbReference>
<evidence type="ECO:0000256" key="1">
    <source>
        <dbReference type="ARBA" id="ARBA00004370"/>
    </source>
</evidence>
<dbReference type="PANTHER" id="PTHR48085">
    <property type="entry name" value="CADMIUM/ZINC-TRANSPORTING ATPASE HMA2-RELATED"/>
    <property type="match status" value="1"/>
</dbReference>
<comment type="caution">
    <text evidence="12">The sequence shown here is derived from an EMBL/GenBank/DDBJ whole genome shotgun (WGS) entry which is preliminary data.</text>
</comment>
<feature type="transmembrane region" description="Helical" evidence="10">
    <location>
        <begin position="585"/>
        <end position="605"/>
    </location>
</feature>
<dbReference type="InterPro" id="IPR018303">
    <property type="entry name" value="ATPase_P-typ_P_site"/>
</dbReference>
<keyword evidence="4 10" id="KW-0479">Metal-binding</keyword>
<evidence type="ECO:0000256" key="7">
    <source>
        <dbReference type="ARBA" id="ARBA00023136"/>
    </source>
</evidence>
<dbReference type="GO" id="GO:0015086">
    <property type="term" value="F:cadmium ion transmembrane transporter activity"/>
    <property type="evidence" value="ECO:0007669"/>
    <property type="project" value="TreeGrafter"/>
</dbReference>
<feature type="domain" description="P-type ATPase A" evidence="11">
    <location>
        <begin position="121"/>
        <end position="220"/>
    </location>
</feature>
<dbReference type="AlphaFoldDB" id="A0A921JHA4"/>
<dbReference type="InterPro" id="IPR023214">
    <property type="entry name" value="HAD_sf"/>
</dbReference>
<comment type="catalytic activity">
    <reaction evidence="9">
        <text>Zn(2+)(in) + ATP + H2O = Zn(2+)(out) + ADP + phosphate + H(+)</text>
        <dbReference type="Rhea" id="RHEA:20621"/>
        <dbReference type="ChEBI" id="CHEBI:15377"/>
        <dbReference type="ChEBI" id="CHEBI:15378"/>
        <dbReference type="ChEBI" id="CHEBI:29105"/>
        <dbReference type="ChEBI" id="CHEBI:30616"/>
        <dbReference type="ChEBI" id="CHEBI:43474"/>
        <dbReference type="ChEBI" id="CHEBI:456216"/>
        <dbReference type="EC" id="7.2.2.12"/>
    </reaction>
</comment>
<dbReference type="EMBL" id="DYXT01000016">
    <property type="protein sequence ID" value="HJE38515.1"/>
    <property type="molecule type" value="Genomic_DNA"/>
</dbReference>
<dbReference type="InterPro" id="IPR059000">
    <property type="entry name" value="ATPase_P-type_domA"/>
</dbReference>
<evidence type="ECO:0000259" key="11">
    <source>
        <dbReference type="Pfam" id="PF00122"/>
    </source>
</evidence>